<keyword evidence="1" id="KW-0812">Transmembrane</keyword>
<protein>
    <recommendedName>
        <fullName evidence="4">DUF748 domain-containing protein</fullName>
    </recommendedName>
</protein>
<keyword evidence="1" id="KW-0472">Membrane</keyword>
<keyword evidence="3" id="KW-1185">Reference proteome</keyword>
<feature type="transmembrane region" description="Helical" evidence="1">
    <location>
        <begin position="6"/>
        <end position="24"/>
    </location>
</feature>
<evidence type="ECO:0000256" key="1">
    <source>
        <dbReference type="SAM" id="Phobius"/>
    </source>
</evidence>
<name>A0ABU7ITZ5_9FLAO</name>
<sequence>MNFKRIIKWALGIIILFSGLYFLAEWQMKKAIVDFLERKVPNHIQYSYDQVNISLIKGDLEFRNADVNSTGRQTSSCEIRIHSDEILVKGFSYWRFFSKDEIHARKIELDEPSLNFRTCSKDTTNISKANKPINLLKPISVNEIVFKKGKVEILDSSGEQNLLKIETIDFSMKDVGTDSIQIKEYIPFKFQDYDLTFSNISGPAGEFEEFFIGEYSMDNQTIEILDFRFNTKYSRKELSEKIRYERDHLKLEVPSILIQRHDLDVVNEVLYLNFDSITVQKPMFDLYRDKTLLDNQIKRPLYAELIRELPVKLQIKTIAIEEGYLAYEENAPNNARPGILTFEDLGVHVLNFSNMQNSEEVVAIKIDSKFMGSGMFKLDWKFNVFDPKEEFIVSGELSNLKTSSLNDFLVPNARLRAQGTIDQMYFTMSGGDFVAQGDIKMNYEDFKIQLLNKERDHVKKIISFLGNLFINDGSKADKDGFRYGNIEVERNQNKSFFNYLWVGLEDGLIDLITGSGKKK</sequence>
<evidence type="ECO:0000313" key="3">
    <source>
        <dbReference type="Proteomes" id="UP001356308"/>
    </source>
</evidence>
<evidence type="ECO:0000313" key="2">
    <source>
        <dbReference type="EMBL" id="MEE1976427.1"/>
    </source>
</evidence>
<proteinExistence type="predicted"/>
<reference evidence="2 3" key="1">
    <citation type="submission" date="2024-01" db="EMBL/GenBank/DDBJ databases">
        <title>Maribacter spp. originated from different algae showed divergent polysaccharides utilization ability.</title>
        <authorList>
            <person name="Wang H."/>
            <person name="Wu Y."/>
        </authorList>
    </citation>
    <scope>NUCLEOTIDE SEQUENCE [LARGE SCALE GENOMIC DNA]</scope>
    <source>
        <strain evidence="2 3">PR1</strain>
    </source>
</reference>
<accession>A0ABU7ITZ5</accession>
<keyword evidence="1" id="KW-1133">Transmembrane helix</keyword>
<comment type="caution">
    <text evidence="2">The sequence shown here is derived from an EMBL/GenBank/DDBJ whole genome shotgun (WGS) entry which is preliminary data.</text>
</comment>
<evidence type="ECO:0008006" key="4">
    <source>
        <dbReference type="Google" id="ProtNLM"/>
    </source>
</evidence>
<dbReference type="EMBL" id="JAZDDG010000004">
    <property type="protein sequence ID" value="MEE1976427.1"/>
    <property type="molecule type" value="Genomic_DNA"/>
</dbReference>
<gene>
    <name evidence="2" type="ORF">V1I91_10130</name>
</gene>
<dbReference type="Proteomes" id="UP001356308">
    <property type="component" value="Unassembled WGS sequence"/>
</dbReference>
<organism evidence="2 3">
    <name type="scientific">Maribacter cobaltidurans</name>
    <dbReference type="NCBI Taxonomy" id="1178778"/>
    <lineage>
        <taxon>Bacteria</taxon>
        <taxon>Pseudomonadati</taxon>
        <taxon>Bacteroidota</taxon>
        <taxon>Flavobacteriia</taxon>
        <taxon>Flavobacteriales</taxon>
        <taxon>Flavobacteriaceae</taxon>
        <taxon>Maribacter</taxon>
    </lineage>
</organism>
<dbReference type="RefSeq" id="WP_272651126.1">
    <property type="nucleotide sequence ID" value="NZ_JAZDDG010000004.1"/>
</dbReference>